<sequence length="139" mass="15827">MTPNVTIRSGPRLNRPGVWLVAPTRPCPMHVRRFQDQQMSSKTGETRKVHHTYSGGCLCTKVPPEHTRTGQDVCVADAKHESFEPLCRWRRVLVRLTDHKAAVNTSARHIRQHDGRTLADQVSYCASYLTVLLKLKMKL</sequence>
<dbReference type="AlphaFoldDB" id="A0A2S2QBJ9"/>
<reference evidence="1" key="1">
    <citation type="submission" date="2018-04" db="EMBL/GenBank/DDBJ databases">
        <title>Transcriptome assembly of Sipha flava.</title>
        <authorList>
            <person name="Scully E.D."/>
            <person name="Geib S.M."/>
            <person name="Palmer N.A."/>
            <person name="Koch K."/>
            <person name="Bradshaw J."/>
            <person name="Heng-Moss T."/>
            <person name="Sarath G."/>
        </authorList>
    </citation>
    <scope>NUCLEOTIDE SEQUENCE</scope>
</reference>
<proteinExistence type="predicted"/>
<gene>
    <name evidence="1" type="ORF">g.77953</name>
</gene>
<name>A0A2S2QBJ9_9HEMI</name>
<accession>A0A2S2QBJ9</accession>
<evidence type="ECO:0000313" key="1">
    <source>
        <dbReference type="EMBL" id="MBY74900.1"/>
    </source>
</evidence>
<dbReference type="EMBL" id="GGMS01005697">
    <property type="protein sequence ID" value="MBY74900.1"/>
    <property type="molecule type" value="Transcribed_RNA"/>
</dbReference>
<protein>
    <submittedName>
        <fullName evidence="1">Uncharacterized protein</fullName>
    </submittedName>
</protein>
<organism evidence="1">
    <name type="scientific">Sipha flava</name>
    <name type="common">yellow sugarcane aphid</name>
    <dbReference type="NCBI Taxonomy" id="143950"/>
    <lineage>
        <taxon>Eukaryota</taxon>
        <taxon>Metazoa</taxon>
        <taxon>Ecdysozoa</taxon>
        <taxon>Arthropoda</taxon>
        <taxon>Hexapoda</taxon>
        <taxon>Insecta</taxon>
        <taxon>Pterygota</taxon>
        <taxon>Neoptera</taxon>
        <taxon>Paraneoptera</taxon>
        <taxon>Hemiptera</taxon>
        <taxon>Sternorrhyncha</taxon>
        <taxon>Aphidomorpha</taxon>
        <taxon>Aphidoidea</taxon>
        <taxon>Aphididae</taxon>
        <taxon>Sipha</taxon>
    </lineage>
</organism>